<evidence type="ECO:0000256" key="1">
    <source>
        <dbReference type="SAM" id="Coils"/>
    </source>
</evidence>
<feature type="coiled-coil region" evidence="1">
    <location>
        <begin position="174"/>
        <end position="221"/>
    </location>
</feature>
<comment type="caution">
    <text evidence="3">The sequence shown here is derived from an EMBL/GenBank/DDBJ whole genome shotgun (WGS) entry which is preliminary data.</text>
</comment>
<accession>A0A2I1DIZ7</accession>
<organism evidence="3 4">
    <name type="scientific">Acidithiobacillus marinus</name>
    <dbReference type="NCBI Taxonomy" id="187490"/>
    <lineage>
        <taxon>Bacteria</taxon>
        <taxon>Pseudomonadati</taxon>
        <taxon>Pseudomonadota</taxon>
        <taxon>Acidithiobacillia</taxon>
        <taxon>Acidithiobacillales</taxon>
        <taxon>Acidithiobacillaceae</taxon>
        <taxon>Acidithiobacillus</taxon>
    </lineage>
</organism>
<dbReference type="Proteomes" id="UP000234329">
    <property type="component" value="Unassembled WGS sequence"/>
</dbReference>
<dbReference type="EMBL" id="MXAV01000048">
    <property type="protein sequence ID" value="PKY09848.1"/>
    <property type="molecule type" value="Genomic_DNA"/>
</dbReference>
<keyword evidence="1" id="KW-0175">Coiled coil</keyword>
<proteinExistence type="predicted"/>
<evidence type="ECO:0000313" key="4">
    <source>
        <dbReference type="Proteomes" id="UP000234329"/>
    </source>
</evidence>
<feature type="region of interest" description="Disordered" evidence="2">
    <location>
        <begin position="329"/>
        <end position="351"/>
    </location>
</feature>
<gene>
    <name evidence="3" type="ORF">B1757_12940</name>
</gene>
<protein>
    <submittedName>
        <fullName evidence="3">Uncharacterized protein</fullName>
    </submittedName>
</protein>
<reference evidence="3 4" key="1">
    <citation type="submission" date="2017-03" db="EMBL/GenBank/DDBJ databases">
        <title>Draft genime sequence of the acidophilic sulfur-oxidizing bacterium Acidithiobacillus sp. SH, isolated from seawater.</title>
        <authorList>
            <person name="Sharmin S."/>
            <person name="Tokuhisa M."/>
            <person name="Kanao T."/>
            <person name="Kamimura K."/>
        </authorList>
    </citation>
    <scope>NUCLEOTIDE SEQUENCE [LARGE SCALE GENOMIC DNA]</scope>
    <source>
        <strain evidence="3 4">SH</strain>
    </source>
</reference>
<sequence>MKMHGHIRIPGGFTTQWPNSRREIALPRIKTVNQQGILEEMPFIPSQQIKAGWRRSAVQYIVEQQGRCLPDVNSYYYAAVGGDLTTGAAVGSILDYQEARRRDPVSGLFGSSNIAGKMSAGHVIIQNAIPKDHQFVIGKFGGTRADDAMRDPQSIMELVSHETLEADLQEKRAINQERTRLSHLEKQARREAAKLPAGEEKEAKFAEAKAYEKQRKELTDENAVSHPLEDRFEYVVAESFETSFTLLHATLEELGLLLHAIGQDAMNNPYLGGHKALGFGEYSASWQSTGKDNATISVTPFEAPKITGTLFEEAMAAFTERLDQYDISGTAQRSDKKSATKGGPEASTTPA</sequence>
<name>A0A2I1DIZ7_9PROT</name>
<keyword evidence="4" id="KW-1185">Reference proteome</keyword>
<dbReference type="InParanoid" id="A0A2I1DIZ7"/>
<evidence type="ECO:0000313" key="3">
    <source>
        <dbReference type="EMBL" id="PKY09848.1"/>
    </source>
</evidence>
<dbReference type="AlphaFoldDB" id="A0A2I1DIZ7"/>
<evidence type="ECO:0000256" key="2">
    <source>
        <dbReference type="SAM" id="MobiDB-lite"/>
    </source>
</evidence>